<comment type="cofactor">
    <cofactor evidence="11">
        <name>Ca(2+)</name>
        <dbReference type="ChEBI" id="CHEBI:29108"/>
    </cofactor>
    <text evidence="11">Binds 1 Ca(2+) ion per subunit.</text>
</comment>
<evidence type="ECO:0000256" key="5">
    <source>
        <dbReference type="ARBA" id="ARBA00022670"/>
    </source>
</evidence>
<evidence type="ECO:0000256" key="1">
    <source>
        <dbReference type="ARBA" id="ARBA00001910"/>
    </source>
</evidence>
<dbReference type="InterPro" id="IPR036852">
    <property type="entry name" value="Peptidase_S8/S53_dom_sf"/>
</dbReference>
<dbReference type="SUPFAM" id="SSF52743">
    <property type="entry name" value="Subtilisin-like"/>
    <property type="match status" value="1"/>
</dbReference>
<comment type="subcellular location">
    <subcellularLocation>
        <location evidence="3">Secreted</location>
        <location evidence="3">Extracellular space</location>
    </subcellularLocation>
</comment>
<keyword evidence="6 11" id="KW-0479">Metal-binding</keyword>
<organism evidence="14 15">
    <name type="scientific">Tilletia horrida</name>
    <dbReference type="NCBI Taxonomy" id="155126"/>
    <lineage>
        <taxon>Eukaryota</taxon>
        <taxon>Fungi</taxon>
        <taxon>Dikarya</taxon>
        <taxon>Basidiomycota</taxon>
        <taxon>Ustilaginomycotina</taxon>
        <taxon>Exobasidiomycetes</taxon>
        <taxon>Tilletiales</taxon>
        <taxon>Tilletiaceae</taxon>
        <taxon>Tilletia</taxon>
    </lineage>
</organism>
<evidence type="ECO:0000256" key="7">
    <source>
        <dbReference type="ARBA" id="ARBA00022801"/>
    </source>
</evidence>
<comment type="function">
    <text evidence="2">Secreted tripeptidyl-peptidase which degrades proteins at acidic pHs and is involved in virulence.</text>
</comment>
<dbReference type="PROSITE" id="PS51695">
    <property type="entry name" value="SEDOLISIN"/>
    <property type="match status" value="1"/>
</dbReference>
<evidence type="ECO:0000256" key="2">
    <source>
        <dbReference type="ARBA" id="ARBA00002451"/>
    </source>
</evidence>
<dbReference type="SMART" id="SM00944">
    <property type="entry name" value="Pro-kuma_activ"/>
    <property type="match status" value="1"/>
</dbReference>
<dbReference type="AlphaFoldDB" id="A0AAN6GP27"/>
<evidence type="ECO:0000256" key="10">
    <source>
        <dbReference type="ARBA" id="ARBA00023145"/>
    </source>
</evidence>
<dbReference type="Gene3D" id="3.40.50.200">
    <property type="entry name" value="Peptidase S8/S53 domain"/>
    <property type="match status" value="1"/>
</dbReference>
<feature type="binding site" evidence="11">
    <location>
        <position position="554"/>
    </location>
    <ligand>
        <name>Ca(2+)</name>
        <dbReference type="ChEBI" id="CHEBI:29108"/>
    </ligand>
</feature>
<dbReference type="GO" id="GO:0046872">
    <property type="term" value="F:metal ion binding"/>
    <property type="evidence" value="ECO:0007669"/>
    <property type="project" value="UniProtKB-UniRule"/>
</dbReference>
<dbReference type="Pfam" id="PF09286">
    <property type="entry name" value="Pro-kuma_activ"/>
    <property type="match status" value="1"/>
</dbReference>
<name>A0AAN6GP27_9BASI</name>
<feature type="domain" description="Peptidase S53" evidence="13">
    <location>
        <begin position="209"/>
        <end position="573"/>
    </location>
</feature>
<dbReference type="GO" id="GO:0008240">
    <property type="term" value="F:tripeptidyl-peptidase activity"/>
    <property type="evidence" value="ECO:0007669"/>
    <property type="project" value="UniProtKB-EC"/>
</dbReference>
<proteinExistence type="predicted"/>
<keyword evidence="8 11" id="KW-0720">Serine protease</keyword>
<evidence type="ECO:0000313" key="14">
    <source>
        <dbReference type="EMBL" id="KAK0543974.1"/>
    </source>
</evidence>
<dbReference type="InterPro" id="IPR030400">
    <property type="entry name" value="Sedolisin_dom"/>
</dbReference>
<dbReference type="GO" id="GO:0004252">
    <property type="term" value="F:serine-type endopeptidase activity"/>
    <property type="evidence" value="ECO:0007669"/>
    <property type="project" value="UniProtKB-UniRule"/>
</dbReference>
<dbReference type="EC" id="3.4.14.10" evidence="4"/>
<dbReference type="EMBL" id="JAPDMZ010000311">
    <property type="protein sequence ID" value="KAK0543974.1"/>
    <property type="molecule type" value="Genomic_DNA"/>
</dbReference>
<evidence type="ECO:0000259" key="13">
    <source>
        <dbReference type="PROSITE" id="PS51695"/>
    </source>
</evidence>
<comment type="catalytic activity">
    <reaction evidence="1">
        <text>Release of an N-terminal tripeptide from a polypeptide.</text>
        <dbReference type="EC" id="3.4.14.10"/>
    </reaction>
</comment>
<evidence type="ECO:0000256" key="8">
    <source>
        <dbReference type="ARBA" id="ARBA00022825"/>
    </source>
</evidence>
<keyword evidence="15" id="KW-1185">Reference proteome</keyword>
<keyword evidence="9 11" id="KW-0106">Calcium</keyword>
<feature type="active site" description="Charge relay system" evidence="11">
    <location>
        <position position="283"/>
    </location>
</feature>
<dbReference type="PANTHER" id="PTHR14218">
    <property type="entry name" value="PROTEASE S8 TRIPEPTIDYL PEPTIDASE I CLN2"/>
    <property type="match status" value="1"/>
</dbReference>
<dbReference type="GO" id="GO:0006508">
    <property type="term" value="P:proteolysis"/>
    <property type="evidence" value="ECO:0007669"/>
    <property type="project" value="UniProtKB-KW"/>
</dbReference>
<feature type="binding site" evidence="11">
    <location>
        <position position="530"/>
    </location>
    <ligand>
        <name>Ca(2+)</name>
        <dbReference type="ChEBI" id="CHEBI:29108"/>
    </ligand>
</feature>
<evidence type="ECO:0000256" key="11">
    <source>
        <dbReference type="PROSITE-ProRule" id="PRU01032"/>
    </source>
</evidence>
<protein>
    <recommendedName>
        <fullName evidence="4">tripeptidyl-peptidase II</fullName>
        <ecNumber evidence="4">3.4.14.10</ecNumber>
    </recommendedName>
</protein>
<dbReference type="Pfam" id="PF00082">
    <property type="entry name" value="Peptidase_S8"/>
    <property type="match status" value="1"/>
</dbReference>
<evidence type="ECO:0000313" key="15">
    <source>
        <dbReference type="Proteomes" id="UP001176517"/>
    </source>
</evidence>
<dbReference type="InterPro" id="IPR050819">
    <property type="entry name" value="Tripeptidyl-peptidase_I"/>
</dbReference>
<comment type="caution">
    <text evidence="14">The sequence shown here is derived from an EMBL/GenBank/DDBJ whole genome shotgun (WGS) entry which is preliminary data.</text>
</comment>
<evidence type="ECO:0000256" key="6">
    <source>
        <dbReference type="ARBA" id="ARBA00022723"/>
    </source>
</evidence>
<dbReference type="Proteomes" id="UP001176517">
    <property type="component" value="Unassembled WGS sequence"/>
</dbReference>
<keyword evidence="7 11" id="KW-0378">Hydrolase</keyword>
<dbReference type="InterPro" id="IPR000209">
    <property type="entry name" value="Peptidase_S8/S53_dom"/>
</dbReference>
<keyword evidence="12" id="KW-0732">Signal</keyword>
<feature type="active site" description="Charge relay system" evidence="11">
    <location>
        <position position="287"/>
    </location>
</feature>
<feature type="chain" id="PRO_5042907307" description="tripeptidyl-peptidase II" evidence="12">
    <location>
        <begin position="19"/>
        <end position="573"/>
    </location>
</feature>
<gene>
    <name evidence="14" type="ORF">OC846_006220</name>
</gene>
<keyword evidence="10" id="KW-0865">Zymogen</keyword>
<keyword evidence="5 11" id="KW-0645">Protease</keyword>
<reference evidence="14" key="1">
    <citation type="journal article" date="2023" name="PhytoFront">
        <title>Draft Genome Resources of Seven Strains of Tilletia horrida, Causal Agent of Kernel Smut of Rice.</title>
        <authorList>
            <person name="Khanal S."/>
            <person name="Antony Babu S."/>
            <person name="Zhou X.G."/>
        </authorList>
    </citation>
    <scope>NUCLEOTIDE SEQUENCE</scope>
    <source>
        <strain evidence="14">TX6</strain>
    </source>
</reference>
<accession>A0AAN6GP27</accession>
<feature type="active site" description="Charge relay system" evidence="11">
    <location>
        <position position="489"/>
    </location>
</feature>
<feature type="binding site" evidence="11">
    <location>
        <position position="552"/>
    </location>
    <ligand>
        <name>Ca(2+)</name>
        <dbReference type="ChEBI" id="CHEBI:29108"/>
    </ligand>
</feature>
<evidence type="ECO:0000256" key="9">
    <source>
        <dbReference type="ARBA" id="ARBA00022837"/>
    </source>
</evidence>
<feature type="binding site" evidence="11">
    <location>
        <position position="531"/>
    </location>
    <ligand>
        <name>Ca(2+)</name>
        <dbReference type="ChEBI" id="CHEBI:29108"/>
    </ligand>
</feature>
<evidence type="ECO:0000256" key="4">
    <source>
        <dbReference type="ARBA" id="ARBA00012462"/>
    </source>
</evidence>
<evidence type="ECO:0000256" key="12">
    <source>
        <dbReference type="SAM" id="SignalP"/>
    </source>
</evidence>
<dbReference type="CDD" id="cd11377">
    <property type="entry name" value="Pro-peptidase_S53"/>
    <property type="match status" value="1"/>
</dbReference>
<dbReference type="InterPro" id="IPR015366">
    <property type="entry name" value="S53_propep"/>
</dbReference>
<dbReference type="GO" id="GO:0005576">
    <property type="term" value="C:extracellular region"/>
    <property type="evidence" value="ECO:0007669"/>
    <property type="project" value="UniProtKB-SubCell"/>
</dbReference>
<sequence>MRLLSIVTWAIALGSSSSFALVNPFQAPETISSLWQAVGLPDLSAPFTTTLQLNEPDLAGLATRMDAIAAEGSGKWLSDDELRTYISPSADTVNTVKTYLTSKGVDASTIKLSKFGDQITFTSSLANQQSLFNTKFANYRLNADGSPVVPRAKGYTIPTALGSIVKSAFPISSFGLPKQLAPIMMADGVPVSLENLSKRATYTNCSNAQVTPACLRDAYETSSYTPSSSTGRALTIMSFIGQNFAQSDLTSFLKKYRPEASAVQVKLTNTAGAINVPLLGGVEVMLDIETAVSETYPLVSDIVNYGTQLTQGDIFNLAAQYFLNMDPSKRPGVISISYGSNEGDFSTSEAQTMCASMQKLTAGGTTVVVASGDAGVSGNGGSCSTAGSPFVPTYPGGCPYVLSIGATQFFPEVMVDQTQSGFTSGAGFSNVFPRPSYQDSAVSSYLSQIGTLDAGSYNSSGRSFPDLAAAGSNYIIAYSGMFGLVGGTSASCPLVASLFTLVNDARSKVGLGRVGFVHPTLYANPSAFYDITNGSSIQCGPDGKTGFPATSGFDTPSGLGAPRFSTLRSIFGV</sequence>
<dbReference type="PANTHER" id="PTHR14218:SF15">
    <property type="entry name" value="TRIPEPTIDYL-PEPTIDASE 1"/>
    <property type="match status" value="1"/>
</dbReference>
<dbReference type="SUPFAM" id="SSF54897">
    <property type="entry name" value="Protease propeptides/inhibitors"/>
    <property type="match status" value="1"/>
</dbReference>
<evidence type="ECO:0000256" key="3">
    <source>
        <dbReference type="ARBA" id="ARBA00004239"/>
    </source>
</evidence>
<feature type="signal peptide" evidence="12">
    <location>
        <begin position="1"/>
        <end position="18"/>
    </location>
</feature>
<dbReference type="CDD" id="cd04056">
    <property type="entry name" value="Peptidases_S53"/>
    <property type="match status" value="1"/>
</dbReference>